<organism evidence="1 2">
    <name type="scientific">Chondromyces apiculatus DSM 436</name>
    <dbReference type="NCBI Taxonomy" id="1192034"/>
    <lineage>
        <taxon>Bacteria</taxon>
        <taxon>Pseudomonadati</taxon>
        <taxon>Myxococcota</taxon>
        <taxon>Polyangia</taxon>
        <taxon>Polyangiales</taxon>
        <taxon>Polyangiaceae</taxon>
        <taxon>Chondromyces</taxon>
    </lineage>
</organism>
<accession>A0A017SWB7</accession>
<dbReference type="Proteomes" id="UP000019678">
    <property type="component" value="Unassembled WGS sequence"/>
</dbReference>
<comment type="caution">
    <text evidence="1">The sequence shown here is derived from an EMBL/GenBank/DDBJ whole genome shotgun (WGS) entry which is preliminary data.</text>
</comment>
<dbReference type="AlphaFoldDB" id="A0A017SWB7"/>
<sequence length="39" mass="4648">MSRIFVRHVWSGCEYTLPMRPAGLVPFRDQPNWRVLNAF</sequence>
<name>A0A017SWB7_9BACT</name>
<proteinExistence type="predicted"/>
<reference evidence="1 2" key="1">
    <citation type="submission" date="2013-05" db="EMBL/GenBank/DDBJ databases">
        <title>Genome assembly of Chondromyces apiculatus DSM 436.</title>
        <authorList>
            <person name="Sharma G."/>
            <person name="Khatri I."/>
            <person name="Kaur C."/>
            <person name="Mayilraj S."/>
            <person name="Subramanian S."/>
        </authorList>
    </citation>
    <scope>NUCLEOTIDE SEQUENCE [LARGE SCALE GENOMIC DNA]</scope>
    <source>
        <strain evidence="1 2">DSM 436</strain>
    </source>
</reference>
<evidence type="ECO:0000313" key="1">
    <source>
        <dbReference type="EMBL" id="EYF00576.1"/>
    </source>
</evidence>
<gene>
    <name evidence="1" type="ORF">CAP_0447</name>
</gene>
<protein>
    <submittedName>
        <fullName evidence="1">Uncharacterized protein</fullName>
    </submittedName>
</protein>
<keyword evidence="2" id="KW-1185">Reference proteome</keyword>
<dbReference type="EMBL" id="ASRX01000105">
    <property type="protein sequence ID" value="EYF00576.1"/>
    <property type="molecule type" value="Genomic_DNA"/>
</dbReference>
<evidence type="ECO:0000313" key="2">
    <source>
        <dbReference type="Proteomes" id="UP000019678"/>
    </source>
</evidence>